<keyword evidence="2" id="KW-1185">Reference proteome</keyword>
<dbReference type="PANTHER" id="PTHR31118:SF12">
    <property type="entry name" value="CYCLASE-LIKE PROTEIN 2"/>
    <property type="match status" value="1"/>
</dbReference>
<dbReference type="Pfam" id="PF04199">
    <property type="entry name" value="Cyclase"/>
    <property type="match status" value="1"/>
</dbReference>
<name>A0ABU8M035_9PSEU</name>
<evidence type="ECO:0000313" key="1">
    <source>
        <dbReference type="EMBL" id="MEJ2860704.1"/>
    </source>
</evidence>
<dbReference type="Proteomes" id="UP001369736">
    <property type="component" value="Unassembled WGS sequence"/>
</dbReference>
<dbReference type="GO" id="GO:0016787">
    <property type="term" value="F:hydrolase activity"/>
    <property type="evidence" value="ECO:0007669"/>
    <property type="project" value="UniProtKB-KW"/>
</dbReference>
<gene>
    <name evidence="1" type="ORF">WCD58_06030</name>
</gene>
<dbReference type="SUPFAM" id="SSF102198">
    <property type="entry name" value="Putative cyclase"/>
    <property type="match status" value="1"/>
</dbReference>
<dbReference type="RefSeq" id="WP_337700508.1">
    <property type="nucleotide sequence ID" value="NZ_JBBEGM010000001.1"/>
</dbReference>
<dbReference type="EC" id="3.5.-.-" evidence="1"/>
<accession>A0ABU8M035</accession>
<dbReference type="Gene3D" id="3.50.30.50">
    <property type="entry name" value="Putative cyclase"/>
    <property type="match status" value="1"/>
</dbReference>
<dbReference type="InterPro" id="IPR007325">
    <property type="entry name" value="KFase/CYL"/>
</dbReference>
<comment type="caution">
    <text evidence="1">The sequence shown here is derived from an EMBL/GenBank/DDBJ whole genome shotgun (WGS) entry which is preliminary data.</text>
</comment>
<keyword evidence="1" id="KW-0378">Hydrolase</keyword>
<dbReference type="EMBL" id="JBBEGM010000001">
    <property type="protein sequence ID" value="MEJ2860704.1"/>
    <property type="molecule type" value="Genomic_DNA"/>
</dbReference>
<reference evidence="1 2" key="1">
    <citation type="submission" date="2024-03" db="EMBL/GenBank/DDBJ databases">
        <title>Actinomycetospora sp. OC33-EN07, a novel actinomycete isolated from wild orchid (Aerides multiflora).</title>
        <authorList>
            <person name="Suriyachadkun C."/>
        </authorList>
    </citation>
    <scope>NUCLEOTIDE SEQUENCE [LARGE SCALE GENOMIC DNA]</scope>
    <source>
        <strain evidence="1 2">OC33-EN07</strain>
    </source>
</reference>
<evidence type="ECO:0000313" key="2">
    <source>
        <dbReference type="Proteomes" id="UP001369736"/>
    </source>
</evidence>
<dbReference type="InterPro" id="IPR037175">
    <property type="entry name" value="KFase_sf"/>
</dbReference>
<sequence length="267" mass="29379">MTTLVDLTRTMDPERRAQVHESFRALETVIAPRIEYLRPESGGLDRMTSIFGCEPADLPDGEGWGEDLLTDMNTHCGTHVDAPLHSGNRVEGRPARTLSDIGLDELFRPGMVLDLREWVSPGEAIPIEGLEAAVKATGRDIAEGDAVLLRTGQEDWYTVADPEYFNYPGMTGETTRWLTSRGATILGTDAMAWDRPFPVMRRAFEETGDPGQIWDGHFAIRDKEAFIVQQMTNLGALPLTGFTVGFFPIKLPGTSAAPARAVAFVED</sequence>
<proteinExistence type="predicted"/>
<dbReference type="PANTHER" id="PTHR31118">
    <property type="entry name" value="CYCLASE-LIKE PROTEIN 2"/>
    <property type="match status" value="1"/>
</dbReference>
<protein>
    <submittedName>
        <fullName evidence="1">Cyclase family protein</fullName>
        <ecNumber evidence="1">3.5.-.-</ecNumber>
    </submittedName>
</protein>
<organism evidence="1 2">
    <name type="scientific">Actinomycetospora flava</name>
    <dbReference type="NCBI Taxonomy" id="3129232"/>
    <lineage>
        <taxon>Bacteria</taxon>
        <taxon>Bacillati</taxon>
        <taxon>Actinomycetota</taxon>
        <taxon>Actinomycetes</taxon>
        <taxon>Pseudonocardiales</taxon>
        <taxon>Pseudonocardiaceae</taxon>
        <taxon>Actinomycetospora</taxon>
    </lineage>
</organism>